<comment type="similarity">
    <text evidence="2">Belongs to the bacterial ribosomal protein bS6 family.</text>
</comment>
<dbReference type="EMBL" id="CABFNP030001245">
    <property type="protein sequence ID" value="CAI6093216.1"/>
    <property type="molecule type" value="Genomic_DNA"/>
</dbReference>
<protein>
    <recommendedName>
        <fullName evidence="6">Small ribosomal subunit protein bS6m</fullName>
    </recommendedName>
</protein>
<evidence type="ECO:0000256" key="1">
    <source>
        <dbReference type="ARBA" id="ARBA00004173"/>
    </source>
</evidence>
<evidence type="ECO:0000256" key="5">
    <source>
        <dbReference type="ARBA" id="ARBA00023274"/>
    </source>
</evidence>
<evidence type="ECO:0000313" key="9">
    <source>
        <dbReference type="Proteomes" id="UP001160390"/>
    </source>
</evidence>
<organism evidence="8 9">
    <name type="scientific">Clonostachys chloroleuca</name>
    <dbReference type="NCBI Taxonomy" id="1926264"/>
    <lineage>
        <taxon>Eukaryota</taxon>
        <taxon>Fungi</taxon>
        <taxon>Dikarya</taxon>
        <taxon>Ascomycota</taxon>
        <taxon>Pezizomycotina</taxon>
        <taxon>Sordariomycetes</taxon>
        <taxon>Hypocreomycetidae</taxon>
        <taxon>Hypocreales</taxon>
        <taxon>Bionectriaceae</taxon>
        <taxon>Clonostachys</taxon>
    </lineage>
</organism>
<dbReference type="GO" id="GO:0005739">
    <property type="term" value="C:mitochondrion"/>
    <property type="evidence" value="ECO:0007669"/>
    <property type="project" value="UniProtKB-SubCell"/>
</dbReference>
<dbReference type="InterPro" id="IPR000529">
    <property type="entry name" value="Ribosomal_bS6"/>
</dbReference>
<dbReference type="PANTHER" id="PTHR34365:SF7">
    <property type="entry name" value="GLYCINE-RICH DOMAIN-CONTAINING PROTEIN 1"/>
    <property type="match status" value="1"/>
</dbReference>
<proteinExistence type="inferred from homology"/>
<dbReference type="InterPro" id="IPR008949">
    <property type="entry name" value="Isoprenoid_synthase_dom_sf"/>
</dbReference>
<dbReference type="FunFam" id="3.30.70.60:FF:000007">
    <property type="entry name" value="37S ribosomal protein Mrp17"/>
    <property type="match status" value="1"/>
</dbReference>
<keyword evidence="9" id="KW-1185">Reference proteome</keyword>
<dbReference type="GO" id="GO:0006412">
    <property type="term" value="P:translation"/>
    <property type="evidence" value="ECO:0007669"/>
    <property type="project" value="InterPro"/>
</dbReference>
<evidence type="ECO:0000256" key="3">
    <source>
        <dbReference type="ARBA" id="ARBA00022980"/>
    </source>
</evidence>
<gene>
    <name evidence="8" type="ORF">CCHLO57077_00000270</name>
</gene>
<reference evidence="8" key="1">
    <citation type="submission" date="2023-01" db="EMBL/GenBank/DDBJ databases">
        <authorList>
            <person name="Piombo E."/>
        </authorList>
    </citation>
    <scope>NUCLEOTIDE SEQUENCE</scope>
</reference>
<name>A0AA35MBL0_9HYPO</name>
<dbReference type="InterPro" id="IPR014717">
    <property type="entry name" value="Transl_elong_EF1B/ribsomal_bS6"/>
</dbReference>
<accession>A0AA35MBL0</accession>
<evidence type="ECO:0000256" key="7">
    <source>
        <dbReference type="ARBA" id="ARBA00037226"/>
    </source>
</evidence>
<dbReference type="Pfam" id="PF01250">
    <property type="entry name" value="Ribosomal_S6"/>
    <property type="match status" value="1"/>
</dbReference>
<dbReference type="GO" id="GO:0005840">
    <property type="term" value="C:ribosome"/>
    <property type="evidence" value="ECO:0007669"/>
    <property type="project" value="UniProtKB-KW"/>
</dbReference>
<dbReference type="CDD" id="cd15465">
    <property type="entry name" value="bS6_mito"/>
    <property type="match status" value="1"/>
</dbReference>
<sequence length="1259" mass="141270">MIGCSSIQRQDKCRFYSKFRALELRPERRAKPAHRGRYTLKRYRYGSSSEWKSRRHVPLISVQVKIISTSARWTLSPARTAPLHDHHDRIIVDLHKIGFFFCMHRPRLLGNGLSRLARATQSRSYVTDADIASARNYCLKQLQTSDYDAHLIRRFVPPPIQDAYAALRALNLELVRLPEIVSNPTIGLMRMKFWQESLDKTFAGQPPREPICILLDKGLQDLEKRAGSATKKSIKYWVSRLIKTREKHMDNRPFTSLASLEDYGENTYATLMYATLAMMPLRSMHVDHLASHIGKACGIVAVLRGIPVLAAPAQPVQTPSGFDAPTTHKPSLLLPLDIMAEEGVKEEEVFRQGPNAPGLQEAVFKVATRANDHLITAREMLKRIQAGQDPGHDFEYQGEGEHIYEEGDDATLELRRGFGVLLEGIPAGQFLENLEKANFDPFAVKSSVQQFHSINGATFTDLNCPLEGFRAELSAAPSMSSFEAPPTYAPNPLVEPRTCITHLRLLYAFRGLALRIGYQDGLFGIEDGRSKKVGLSSEETERGESKLREKRWAIYLARAVYRYETWWKTLGGTPLQEVDMELVDCERYDRFPEVDIPMRMEWHELVPLDVLLIWHTHILSPRNYLEDAMRRGLPKLWVGGIPWDLIDLCISNDPNSLFEYQAPEEAKNNWTSQTGLEWDNLDDSPYIELACPVCNEITPVPWTTCELVEQPLASSSNAKAASLASQLKIIGYGYGDGDFKHRCPQCNIMTDADLLCVAKFARDADNLVENGWPMPGTLLSLATGMPESNKQSGGSLKSRSALTSPNRLIRHVLASRVIRVITPRAAAHLRKVLANYSDNNWSSFGLDLRAAVIRQGLFIDKMYKFDWLHSPALMETMERSVLKYSRFLEIAKKHPDKMVVPTLDLDLAWHTHQLSPQDYYRTTTRELSKFLNHDDKVEDNKLSASFEWMCETYFELYGEIYSTCICWYCEALKDLYAQQDLTSCDPGPHISAHNAVKVTVAKPSLRHWSATQFLQMHAQRREAGKSRAAKIAKKNGRKSPSKEQYYDHWGYPFMLPGPWVCPVYVDTQMYPSNIPMPPSSASINADGNIGGCIAGCGNAEQLGGVGQLGLDISALCDVYTVSTDGGDGGGDGGGCGGGCGAATMLYELIGVVRQGSLTEVREIAQTVGSLVVKNGGVIRGLANWGVFALPRPVSIHQMRHTHGHYFVMRYDASTKVHQDVRSTLRLEPRMIRSAHVKLGDGKLETLARFGAPKWQESRS</sequence>
<dbReference type="GO" id="GO:0003735">
    <property type="term" value="F:structural constituent of ribosome"/>
    <property type="evidence" value="ECO:0007669"/>
    <property type="project" value="InterPro"/>
</dbReference>
<dbReference type="Proteomes" id="UP001160390">
    <property type="component" value="Unassembled WGS sequence"/>
</dbReference>
<dbReference type="SUPFAM" id="SSF54995">
    <property type="entry name" value="Ribosomal protein S6"/>
    <property type="match status" value="1"/>
</dbReference>
<dbReference type="Gene3D" id="3.30.70.60">
    <property type="match status" value="1"/>
</dbReference>
<dbReference type="GO" id="GO:1990904">
    <property type="term" value="C:ribonucleoprotein complex"/>
    <property type="evidence" value="ECO:0007669"/>
    <property type="project" value="UniProtKB-KW"/>
</dbReference>
<dbReference type="InterPro" id="IPR035980">
    <property type="entry name" value="Ribosomal_bS6_sf"/>
</dbReference>
<comment type="caution">
    <text evidence="8">The sequence shown here is derived from an EMBL/GenBank/DDBJ whole genome shotgun (WGS) entry which is preliminary data.</text>
</comment>
<dbReference type="InterPro" id="IPR009836">
    <property type="entry name" value="GRDP-like"/>
</dbReference>
<dbReference type="Pfam" id="PF00494">
    <property type="entry name" value="SQS_PSY"/>
    <property type="match status" value="1"/>
</dbReference>
<dbReference type="GO" id="GO:0019843">
    <property type="term" value="F:rRNA binding"/>
    <property type="evidence" value="ECO:0007669"/>
    <property type="project" value="InterPro"/>
</dbReference>
<evidence type="ECO:0000313" key="8">
    <source>
        <dbReference type="EMBL" id="CAI6093216.1"/>
    </source>
</evidence>
<dbReference type="Pfam" id="PF07173">
    <property type="entry name" value="GRDP-like"/>
    <property type="match status" value="1"/>
</dbReference>
<keyword evidence="4" id="KW-0496">Mitochondrion</keyword>
<comment type="subcellular location">
    <subcellularLocation>
        <location evidence="1">Mitochondrion</location>
    </subcellularLocation>
</comment>
<dbReference type="PANTHER" id="PTHR34365">
    <property type="entry name" value="ENOLASE (DUF1399)"/>
    <property type="match status" value="1"/>
</dbReference>
<comment type="function">
    <text evidence="7">Component of the mitochondrial ribosome (mitoribosome), a dedicated translation machinery responsible for the synthesis of mitochondrial genome-encoded proteins, including at least some of the essential transmembrane subunits of the mitochondrial respiratory chain. The mitoribosomes are attached to the mitochondrial inner membrane and translation products are cotranslationally integrated into the membrane.</text>
</comment>
<dbReference type="AlphaFoldDB" id="A0AA35MBL0"/>
<keyword evidence="5" id="KW-0687">Ribonucleoprotein</keyword>
<keyword evidence="3" id="KW-0689">Ribosomal protein</keyword>
<dbReference type="InterPro" id="IPR002060">
    <property type="entry name" value="Squ/phyt_synthse"/>
</dbReference>
<evidence type="ECO:0000256" key="2">
    <source>
        <dbReference type="ARBA" id="ARBA00009512"/>
    </source>
</evidence>
<dbReference type="NCBIfam" id="TIGR00166">
    <property type="entry name" value="S6"/>
    <property type="match status" value="1"/>
</dbReference>
<dbReference type="Gene3D" id="1.10.600.10">
    <property type="entry name" value="Farnesyl Diphosphate Synthase"/>
    <property type="match status" value="1"/>
</dbReference>
<dbReference type="SUPFAM" id="SSF48576">
    <property type="entry name" value="Terpenoid synthases"/>
    <property type="match status" value="1"/>
</dbReference>
<evidence type="ECO:0000256" key="4">
    <source>
        <dbReference type="ARBA" id="ARBA00023128"/>
    </source>
</evidence>
<evidence type="ECO:0000256" key="6">
    <source>
        <dbReference type="ARBA" id="ARBA00035170"/>
    </source>
</evidence>